<feature type="domain" description="Flavodoxin-like fold" evidence="3">
    <location>
        <begin position="1"/>
        <end position="212"/>
    </location>
</feature>
<evidence type="ECO:0000313" key="4">
    <source>
        <dbReference type="EMBL" id="GGB43219.1"/>
    </source>
</evidence>
<organism evidence="4 5">
    <name type="scientific">Flexivirga endophytica</name>
    <dbReference type="NCBI Taxonomy" id="1849103"/>
    <lineage>
        <taxon>Bacteria</taxon>
        <taxon>Bacillati</taxon>
        <taxon>Actinomycetota</taxon>
        <taxon>Actinomycetes</taxon>
        <taxon>Micrococcales</taxon>
        <taxon>Dermacoccaceae</taxon>
        <taxon>Flexivirga</taxon>
    </lineage>
</organism>
<dbReference type="AlphaFoldDB" id="A0A916TFL1"/>
<dbReference type="InterPro" id="IPR051545">
    <property type="entry name" value="NAD(P)H_dehydrogenase_qn"/>
</dbReference>
<comment type="similarity">
    <text evidence="1">Belongs to the NAD(P)H dehydrogenase (quinone) family.</text>
</comment>
<protein>
    <submittedName>
        <fullName evidence="4">NAD(P)H dehydrogenase</fullName>
    </submittedName>
</protein>
<dbReference type="RefSeq" id="WP_188838617.1">
    <property type="nucleotide sequence ID" value="NZ_BMHI01000006.1"/>
</dbReference>
<name>A0A916TFL1_9MICO</name>
<comment type="caution">
    <text evidence="4">The sequence shown here is derived from an EMBL/GenBank/DDBJ whole genome shotgun (WGS) entry which is preliminary data.</text>
</comment>
<dbReference type="GO" id="GO:0005829">
    <property type="term" value="C:cytosol"/>
    <property type="evidence" value="ECO:0007669"/>
    <property type="project" value="TreeGrafter"/>
</dbReference>
<dbReference type="PANTHER" id="PTHR10204">
    <property type="entry name" value="NAD P H OXIDOREDUCTASE-RELATED"/>
    <property type="match status" value="1"/>
</dbReference>
<keyword evidence="2" id="KW-0560">Oxidoreductase</keyword>
<reference evidence="4" key="1">
    <citation type="journal article" date="2014" name="Int. J. Syst. Evol. Microbiol.">
        <title>Complete genome sequence of Corynebacterium casei LMG S-19264T (=DSM 44701T), isolated from a smear-ripened cheese.</title>
        <authorList>
            <consortium name="US DOE Joint Genome Institute (JGI-PGF)"/>
            <person name="Walter F."/>
            <person name="Albersmeier A."/>
            <person name="Kalinowski J."/>
            <person name="Ruckert C."/>
        </authorList>
    </citation>
    <scope>NUCLEOTIDE SEQUENCE</scope>
    <source>
        <strain evidence="4">CGMCC 1.15085</strain>
    </source>
</reference>
<keyword evidence="5" id="KW-1185">Reference proteome</keyword>
<accession>A0A916TFL1</accession>
<sequence>MRALLISAAPSAHSLTDDLTRTASAELTAQGHHVDVLHLNDLHWDAVVRPGDYGLDEFHRPVGDHADDARTDGTIDGVVERHQGLVERADLIVLVFPLWWAGMPAVLKGWFDRVFTQGFAYGLHDADGNSRKYGDGAFAGKRGLVITTTGDRDSAFGERGLNGNIHDLLFPITHGILWYTGIAPLKSLAILGVDTPNWPGIEDAREQVRARLASLDRDEPIPYRRMLEDYDADRQLRKEHATGRTDLAIHLRSERAS</sequence>
<evidence type="ECO:0000259" key="3">
    <source>
        <dbReference type="Pfam" id="PF02525"/>
    </source>
</evidence>
<dbReference type="Gene3D" id="3.40.50.360">
    <property type="match status" value="1"/>
</dbReference>
<dbReference type="GO" id="GO:0003955">
    <property type="term" value="F:NAD(P)H dehydrogenase (quinone) activity"/>
    <property type="evidence" value="ECO:0007669"/>
    <property type="project" value="TreeGrafter"/>
</dbReference>
<dbReference type="InterPro" id="IPR003680">
    <property type="entry name" value="Flavodoxin_fold"/>
</dbReference>
<dbReference type="EMBL" id="BMHI01000006">
    <property type="protein sequence ID" value="GGB43219.1"/>
    <property type="molecule type" value="Genomic_DNA"/>
</dbReference>
<dbReference type="Pfam" id="PF02525">
    <property type="entry name" value="Flavodoxin_2"/>
    <property type="match status" value="1"/>
</dbReference>
<gene>
    <name evidence="4" type="ORF">GCM10011492_37710</name>
</gene>
<evidence type="ECO:0000256" key="1">
    <source>
        <dbReference type="ARBA" id="ARBA00006252"/>
    </source>
</evidence>
<dbReference type="SUPFAM" id="SSF52218">
    <property type="entry name" value="Flavoproteins"/>
    <property type="match status" value="1"/>
</dbReference>
<dbReference type="Proteomes" id="UP000636793">
    <property type="component" value="Unassembled WGS sequence"/>
</dbReference>
<evidence type="ECO:0000256" key="2">
    <source>
        <dbReference type="ARBA" id="ARBA00023002"/>
    </source>
</evidence>
<dbReference type="InterPro" id="IPR029039">
    <property type="entry name" value="Flavoprotein-like_sf"/>
</dbReference>
<dbReference type="PANTHER" id="PTHR10204:SF34">
    <property type="entry name" value="NAD(P)H DEHYDROGENASE [QUINONE] 1 ISOFORM 1"/>
    <property type="match status" value="1"/>
</dbReference>
<evidence type="ECO:0000313" key="5">
    <source>
        <dbReference type="Proteomes" id="UP000636793"/>
    </source>
</evidence>
<reference evidence="4" key="2">
    <citation type="submission" date="2020-09" db="EMBL/GenBank/DDBJ databases">
        <authorList>
            <person name="Sun Q."/>
            <person name="Zhou Y."/>
        </authorList>
    </citation>
    <scope>NUCLEOTIDE SEQUENCE</scope>
    <source>
        <strain evidence="4">CGMCC 1.15085</strain>
    </source>
</reference>
<proteinExistence type="inferred from homology"/>